<dbReference type="SUPFAM" id="SSF49464">
    <property type="entry name" value="Carboxypeptidase regulatory domain-like"/>
    <property type="match status" value="1"/>
</dbReference>
<feature type="transmembrane region" description="Helical" evidence="2">
    <location>
        <begin position="26"/>
        <end position="50"/>
    </location>
</feature>
<organism evidence="4 5">
    <name type="scientific">Prevotella nigrescens CC14M</name>
    <dbReference type="NCBI Taxonomy" id="1073366"/>
    <lineage>
        <taxon>Bacteria</taxon>
        <taxon>Pseudomonadati</taxon>
        <taxon>Bacteroidota</taxon>
        <taxon>Bacteroidia</taxon>
        <taxon>Bacteroidales</taxon>
        <taxon>Prevotellaceae</taxon>
        <taxon>Prevotella</taxon>
    </lineage>
</organism>
<dbReference type="EMBL" id="AZJH01000004">
    <property type="protein sequence ID" value="ETD29733.1"/>
    <property type="molecule type" value="Genomic_DNA"/>
</dbReference>
<dbReference type="GO" id="GO:0044718">
    <property type="term" value="P:siderophore transmembrane transport"/>
    <property type="evidence" value="ECO:0007669"/>
    <property type="project" value="TreeGrafter"/>
</dbReference>
<dbReference type="InterPro" id="IPR012910">
    <property type="entry name" value="Plug_dom"/>
</dbReference>
<keyword evidence="1" id="KW-0732">Signal</keyword>
<dbReference type="PANTHER" id="PTHR30069:SF29">
    <property type="entry name" value="HEMOGLOBIN AND HEMOGLOBIN-HAPTOGLOBIN-BINDING PROTEIN 1-RELATED"/>
    <property type="match status" value="1"/>
</dbReference>
<accession>V8CQR8</accession>
<keyword evidence="2" id="KW-0812">Transmembrane</keyword>
<dbReference type="Proteomes" id="UP000018727">
    <property type="component" value="Unassembled WGS sequence"/>
</dbReference>
<keyword evidence="2" id="KW-1133">Transmembrane helix</keyword>
<dbReference type="SUPFAM" id="SSF56935">
    <property type="entry name" value="Porins"/>
    <property type="match status" value="1"/>
</dbReference>
<dbReference type="Gene3D" id="2.170.130.10">
    <property type="entry name" value="TonB-dependent receptor, plug domain"/>
    <property type="match status" value="1"/>
</dbReference>
<reference evidence="4 5" key="1">
    <citation type="submission" date="2013-10" db="EMBL/GenBank/DDBJ databases">
        <title>The Genome Sequence of Prevotella nigrescens CC14M.</title>
        <authorList>
            <consortium name="The Broad Institute Genomics Platform"/>
            <person name="Earl A."/>
            <person name="Allen-Vercoe E."/>
            <person name="Daigneault M."/>
            <person name="Young S.K."/>
            <person name="Zeng Q."/>
            <person name="Gargeya S."/>
            <person name="Fitzgerald M."/>
            <person name="Abouelleil A."/>
            <person name="Alvarado L."/>
            <person name="Chapman S.B."/>
            <person name="Gainer-Dewar J."/>
            <person name="Goldberg J."/>
            <person name="Griggs A."/>
            <person name="Gujja S."/>
            <person name="Hansen M."/>
            <person name="Howarth C."/>
            <person name="Imamovic A."/>
            <person name="Ireland A."/>
            <person name="Larimer J."/>
            <person name="McCowan C."/>
            <person name="Murphy C."/>
            <person name="Pearson M."/>
            <person name="Poon T.W."/>
            <person name="Priest M."/>
            <person name="Roberts A."/>
            <person name="Saif S."/>
            <person name="Shea T."/>
            <person name="Sykes S."/>
            <person name="Wortman J."/>
            <person name="Nusbaum C."/>
            <person name="Birren B."/>
        </authorList>
    </citation>
    <scope>NUCLEOTIDE SEQUENCE [LARGE SCALE GENOMIC DNA]</scope>
    <source>
        <strain evidence="4 5">CC14M</strain>
    </source>
</reference>
<keyword evidence="5" id="KW-1185">Reference proteome</keyword>
<protein>
    <recommendedName>
        <fullName evidence="3">TonB-dependent receptor plug domain-containing protein</fullName>
    </recommendedName>
</protein>
<sequence>MSIVSIAILSNFAYQNHNAKMKRTRYILFSIFVFHAIIGFAQNVTGGLVLENLTHQPVIGASITLAETKNVVAITDMNGRFTAKNINGKTIRISYIGFKPLVAKATKDATYYLVEDTNALAEVVVTAQESRGLASASTIGKKAMEHLQPSTFSDLLELLPGGRSADPSLNNPNSIRLREAASNSGANYATSSLGTSFVIDGAPVSNNANMQYMKGAWDSPVTNRDFTNKGIDMRTISTDDIEKVEIVRGIPSVEYGDLTTGLVKIERRRGGSNLSARLKADMSSKLFYLAKGFEFGKRWTLNISADYLDANRDPRNSLERYSRVTFSARSGATWIKNNYTLKWTNNFDYGGSFDGEKLDPDLNKGKIDTYKSKYNRFAFNTALNVAFKHRLWLKSVNATFSSSYQHDVISRTRLVQLSQMTPAVTTTEEGEYNVPILPYTYYGTQDVDGKPLNIFTQLNAKLQVPSTIIANTLLVGASWTLDKNYGDGQIFDPLRPPYTGISVRQRKLSTIPAMSTLAVYAEEQLRIPFARHTFELNGGIRASQMLNLPTSYTMHGYWYFDPRMNLGWSFPQFKIGKWATNVRIQGGVGQHTKNPTMEYLYPDPRYLDIVQLSYYHPNNDYRVINVRTFVIDATNKALKPARNLKWEFGTDINIAGNNLSVTYFKENMTSGFRSNTVYRPYTFKQYDTSGIDPNSITAAPDVATLPYTMVQELFGRNEYTNGSQTLKRGIEYTFATRRIPSLHTRLTINGAWFRTIYRNSQVVAYRPSAVIDNKQIQYVGLYRDNDGVKNEMANTNFTFDTDIPKLRLGFSLSAQCLWFSSTQRLPLSNEPDQYISPDGTIHDWQKEYANDTYLRFLVRNHSAVEYKKYIVPFSMNLNLKVTKKLLNDRLNIAMFCNRILDYTPDYEQNGIKIRRSVRPYFGLEINAKL</sequence>
<dbReference type="HOGENOM" id="CLU_013529_0_0_10"/>
<dbReference type="PANTHER" id="PTHR30069">
    <property type="entry name" value="TONB-DEPENDENT OUTER MEMBRANE RECEPTOR"/>
    <property type="match status" value="1"/>
</dbReference>
<dbReference type="AlphaFoldDB" id="V8CQR8"/>
<comment type="caution">
    <text evidence="4">The sequence shown here is derived from an EMBL/GenBank/DDBJ whole genome shotgun (WGS) entry which is preliminary data.</text>
</comment>
<dbReference type="GO" id="GO:0009279">
    <property type="term" value="C:cell outer membrane"/>
    <property type="evidence" value="ECO:0007669"/>
    <property type="project" value="TreeGrafter"/>
</dbReference>
<evidence type="ECO:0000259" key="3">
    <source>
        <dbReference type="Pfam" id="PF07715"/>
    </source>
</evidence>
<dbReference type="InterPro" id="IPR039426">
    <property type="entry name" value="TonB-dep_rcpt-like"/>
</dbReference>
<evidence type="ECO:0000256" key="1">
    <source>
        <dbReference type="ARBA" id="ARBA00022729"/>
    </source>
</evidence>
<gene>
    <name evidence="4" type="ORF">HMPREF1173_00234</name>
</gene>
<proteinExistence type="predicted"/>
<keyword evidence="2" id="KW-0472">Membrane</keyword>
<dbReference type="Pfam" id="PF07715">
    <property type="entry name" value="Plug"/>
    <property type="match status" value="1"/>
</dbReference>
<evidence type="ECO:0000313" key="5">
    <source>
        <dbReference type="Proteomes" id="UP000018727"/>
    </source>
</evidence>
<feature type="domain" description="TonB-dependent receptor plug" evidence="3">
    <location>
        <begin position="134"/>
        <end position="260"/>
    </location>
</feature>
<dbReference type="InterPro" id="IPR008969">
    <property type="entry name" value="CarboxyPept-like_regulatory"/>
</dbReference>
<name>V8CQR8_9BACT</name>
<dbReference type="Pfam" id="PF13715">
    <property type="entry name" value="CarbopepD_reg_2"/>
    <property type="match status" value="1"/>
</dbReference>
<dbReference type="PATRIC" id="fig|1073366.3.peg.236"/>
<dbReference type="InterPro" id="IPR037066">
    <property type="entry name" value="Plug_dom_sf"/>
</dbReference>
<evidence type="ECO:0000313" key="4">
    <source>
        <dbReference type="EMBL" id="ETD29733.1"/>
    </source>
</evidence>
<dbReference type="GO" id="GO:0015344">
    <property type="term" value="F:siderophore uptake transmembrane transporter activity"/>
    <property type="evidence" value="ECO:0007669"/>
    <property type="project" value="TreeGrafter"/>
</dbReference>
<evidence type="ECO:0000256" key="2">
    <source>
        <dbReference type="SAM" id="Phobius"/>
    </source>
</evidence>